<dbReference type="CDD" id="cd17546">
    <property type="entry name" value="REC_hyHK_CKI1_RcsC-like"/>
    <property type="match status" value="2"/>
</dbReference>
<feature type="coiled-coil region" evidence="18">
    <location>
        <begin position="578"/>
        <end position="605"/>
    </location>
</feature>
<keyword evidence="8" id="KW-0547">Nucleotide-binding</keyword>
<dbReference type="SMART" id="SM00388">
    <property type="entry name" value="HisKA"/>
    <property type="match status" value="1"/>
</dbReference>
<evidence type="ECO:0000256" key="3">
    <source>
        <dbReference type="ARBA" id="ARBA00012438"/>
    </source>
</evidence>
<dbReference type="PROSITE" id="PS50110">
    <property type="entry name" value="RESPONSE_REGULATORY"/>
    <property type="match status" value="2"/>
</dbReference>
<dbReference type="Gene3D" id="3.30.450.20">
    <property type="entry name" value="PAS domain"/>
    <property type="match status" value="4"/>
</dbReference>
<feature type="domain" description="Response regulatory" evidence="21">
    <location>
        <begin position="986"/>
        <end position="1103"/>
    </location>
</feature>
<dbReference type="FunFam" id="3.30.565.10:FF:000010">
    <property type="entry name" value="Sensor histidine kinase RcsC"/>
    <property type="match status" value="1"/>
</dbReference>
<dbReference type="InterPro" id="IPR005467">
    <property type="entry name" value="His_kinase_dom"/>
</dbReference>
<dbReference type="GO" id="GO:0005886">
    <property type="term" value="C:plasma membrane"/>
    <property type="evidence" value="ECO:0007669"/>
    <property type="project" value="UniProtKB-SubCell"/>
</dbReference>
<keyword evidence="9" id="KW-0418">Kinase</keyword>
<dbReference type="SMART" id="SM00448">
    <property type="entry name" value="REC"/>
    <property type="match status" value="2"/>
</dbReference>
<feature type="domain" description="Histidine kinase" evidence="20">
    <location>
        <begin position="605"/>
        <end position="827"/>
    </location>
</feature>
<dbReference type="PROSITE" id="PS50112">
    <property type="entry name" value="PAS"/>
    <property type="match status" value="2"/>
</dbReference>
<evidence type="ECO:0000256" key="8">
    <source>
        <dbReference type="ARBA" id="ARBA00022741"/>
    </source>
</evidence>
<evidence type="ECO:0000256" key="17">
    <source>
        <dbReference type="PROSITE-ProRule" id="PRU00169"/>
    </source>
</evidence>
<dbReference type="Gene3D" id="3.30.565.10">
    <property type="entry name" value="Histidine kinase-like ATPase, C-terminal domain"/>
    <property type="match status" value="1"/>
</dbReference>
<feature type="modified residue" description="Phosphohistidine" evidence="16">
    <location>
        <position position="1177"/>
    </location>
</feature>
<dbReference type="SUPFAM" id="SSF52172">
    <property type="entry name" value="CheY-like"/>
    <property type="match status" value="2"/>
</dbReference>
<feature type="domain" description="PAS" evidence="22">
    <location>
        <begin position="184"/>
        <end position="259"/>
    </location>
</feature>
<dbReference type="InterPro" id="IPR035965">
    <property type="entry name" value="PAS-like_dom_sf"/>
</dbReference>
<evidence type="ECO:0000256" key="1">
    <source>
        <dbReference type="ARBA" id="ARBA00000085"/>
    </source>
</evidence>
<dbReference type="InterPro" id="IPR036641">
    <property type="entry name" value="HPT_dom_sf"/>
</dbReference>
<keyword evidence="18" id="KW-0175">Coiled coil</keyword>
<dbReference type="InterPro" id="IPR003594">
    <property type="entry name" value="HATPase_dom"/>
</dbReference>
<evidence type="ECO:0000256" key="6">
    <source>
        <dbReference type="ARBA" id="ARBA00022679"/>
    </source>
</evidence>
<dbReference type="SMART" id="SM00387">
    <property type="entry name" value="HATPase_c"/>
    <property type="match status" value="1"/>
</dbReference>
<dbReference type="GO" id="GO:0000155">
    <property type="term" value="F:phosphorelay sensor kinase activity"/>
    <property type="evidence" value="ECO:0007669"/>
    <property type="project" value="InterPro"/>
</dbReference>
<dbReference type="PANTHER" id="PTHR45339:SF1">
    <property type="entry name" value="HYBRID SIGNAL TRANSDUCTION HISTIDINE KINASE J"/>
    <property type="match status" value="1"/>
</dbReference>
<feature type="domain" description="PAC" evidence="23">
    <location>
        <begin position="262"/>
        <end position="314"/>
    </location>
</feature>
<evidence type="ECO:0000256" key="13">
    <source>
        <dbReference type="ARBA" id="ARBA00023136"/>
    </source>
</evidence>
<evidence type="ECO:0000256" key="19">
    <source>
        <dbReference type="SAM" id="Phobius"/>
    </source>
</evidence>
<evidence type="ECO:0000259" key="21">
    <source>
        <dbReference type="PROSITE" id="PS50110"/>
    </source>
</evidence>
<feature type="domain" description="PAC" evidence="23">
    <location>
        <begin position="536"/>
        <end position="587"/>
    </location>
</feature>
<dbReference type="PANTHER" id="PTHR45339">
    <property type="entry name" value="HYBRID SIGNAL TRANSDUCTION HISTIDINE KINASE J"/>
    <property type="match status" value="1"/>
</dbReference>
<evidence type="ECO:0000256" key="7">
    <source>
        <dbReference type="ARBA" id="ARBA00022692"/>
    </source>
</evidence>
<evidence type="ECO:0000256" key="9">
    <source>
        <dbReference type="ARBA" id="ARBA00022777"/>
    </source>
</evidence>
<comment type="subcellular location">
    <subcellularLocation>
        <location evidence="2">Cell membrane</location>
        <topology evidence="2">Multi-pass membrane protein</topology>
    </subcellularLocation>
</comment>
<dbReference type="InterPro" id="IPR013655">
    <property type="entry name" value="PAS_fold_3"/>
</dbReference>
<dbReference type="InterPro" id="IPR036097">
    <property type="entry name" value="HisK_dim/P_sf"/>
</dbReference>
<dbReference type="CDD" id="cd16922">
    <property type="entry name" value="HATPase_EvgS-ArcB-TorS-like"/>
    <property type="match status" value="1"/>
</dbReference>
<evidence type="ECO:0000259" key="22">
    <source>
        <dbReference type="PROSITE" id="PS50112"/>
    </source>
</evidence>
<dbReference type="Gene3D" id="1.20.120.160">
    <property type="entry name" value="HPT domain"/>
    <property type="match status" value="1"/>
</dbReference>
<feature type="domain" description="Response regulatory" evidence="21">
    <location>
        <begin position="844"/>
        <end position="966"/>
    </location>
</feature>
<gene>
    <name evidence="25" type="ORF">DEH80_16915</name>
</gene>
<dbReference type="InterPro" id="IPR003661">
    <property type="entry name" value="HisK_dim/P_dom"/>
</dbReference>
<dbReference type="GO" id="GO:0005524">
    <property type="term" value="F:ATP binding"/>
    <property type="evidence" value="ECO:0007669"/>
    <property type="project" value="UniProtKB-KW"/>
</dbReference>
<keyword evidence="5 17" id="KW-0597">Phosphoprotein</keyword>
<dbReference type="Pfam" id="PF02518">
    <property type="entry name" value="HATPase_c"/>
    <property type="match status" value="1"/>
</dbReference>
<keyword evidence="26" id="KW-1185">Reference proteome</keyword>
<evidence type="ECO:0000256" key="16">
    <source>
        <dbReference type="PROSITE-ProRule" id="PRU00110"/>
    </source>
</evidence>
<dbReference type="InterPro" id="IPR000014">
    <property type="entry name" value="PAS"/>
</dbReference>
<dbReference type="SMART" id="SM00091">
    <property type="entry name" value="PAS"/>
    <property type="match status" value="4"/>
</dbReference>
<evidence type="ECO:0000256" key="15">
    <source>
        <dbReference type="ARBA" id="ARBA00068150"/>
    </source>
</evidence>
<comment type="catalytic activity">
    <reaction evidence="1">
        <text>ATP + protein L-histidine = ADP + protein N-phospho-L-histidine.</text>
        <dbReference type="EC" id="2.7.13.3"/>
    </reaction>
</comment>
<proteinExistence type="predicted"/>
<evidence type="ECO:0000313" key="25">
    <source>
        <dbReference type="EMBL" id="PWN54552.1"/>
    </source>
</evidence>
<keyword evidence="13 19" id="KW-0472">Membrane</keyword>
<dbReference type="InterPro" id="IPR011006">
    <property type="entry name" value="CheY-like_superfamily"/>
</dbReference>
<sequence length="1317" mass="146109">MRYRRRTIWLLGAVITVSVVLQAMILVHANSAADRWIGGAVSLVALVLITGLLYRLRASSESGARYRRILEAAPDVILLVDTRDRIVGANERLRTVLGHDPVAVEGVPLVEILPDTENIHAMRPGPGQPPSSPFETEARTADGARWAVEIAISHDPEPASTSRWIISLRDARQRQEAEQARQAIEARLHQIIESVPGTVYRCQMDAQWTMSFISPRVQALTGYTADEFINNRTVSFGELILEEDAAGLEEHIRAAAQANRPWLLEYRIRHRDGEPRWVMEHGFAECDSTGQIVWLDGVLMDITEQKRTAAEADEHQRRLVEITESLPGAVWRVEVDKSSGDLRFTQFAGRLNIPFGDMNAEQIIAEPDRFLALIHPDDRERYLADIRQAMTRQEYSSEFRTRRDDNHWGWVRATGSVYDHEDLPYLTAVGHTIDVDDEHRLKHELEAAHQTTRQLAERLGRLTDNIPGTVWEVRADKGGPLRMVYKSATSLLGLSEQENYADILAVRDRIHPDDRPGFDAHFAALQMADDLDALTRQFEFRATTNAGQQRWIKISTRGYVDTDGQRVIYGIATDVHTEKRMEERLHQARQEAERANAAKSEFLANMSHEIRTPMNAIVGMTHLLRSTALTPQQMRQLRQIEMSSHSLLRLLEDILDLSRIESGRLKVEAIAFELHTVIDELGQLMSEHGRNRQLELSLRIAPDCPHRLIGDPLRLGQVLHNLANNAIKFTPDGGSVEVAVHPVWQQSDRVRLRFSVTDTGVGLDEEQQQRVFEAFEQADASTTRRYGGTGLGLPICKRLVELMGGEIGVSSAVGAGSRFWFEITLAEGPARSAPASRMSAAQQRALVVDDHPTACEVLTGLLQRFNIPADSANTCESALQRLESSVKNGQPYDWLLLDWRLPDRSGTELAQSVRAAPDRYGQPRIVMITGYGTEHSLPGVADLQLDGFMVKPVSPGQLREALWGEGEAPVEDEEYSAASRSLSGLHVLIVEDNAINQEIAATLVRRAGATPLLAGDGRQALKILDAGAEIDVILMDCQMPVLDGYETTRAIRLRESETNIPIIAMTANAMQGDRERCLEAGMNDYLAKPLEPGRLISTIARHVGRPALPHGAESDAAGPLPALRGFALDDALRRLDGSRSLLLSLLQRFLTDHCGAGQDIRRALDGGDRDAARLHAHSLKGAASSLGAYDLAEQAQALEAAIQAGEPHDALLEQVERSLEAIQADLEQQAPPTEQAAGPATAVQIRRQWLRLARLLDEHDTRAVDLARTLNTQLPAELATQAATAFRHIEAYDFPAAREAMTAIVLDDWLEQEGTTA</sequence>
<reference evidence="25 26" key="1">
    <citation type="submission" date="2018-05" db="EMBL/GenBank/DDBJ databases">
        <title>Abyssibacter profundi OUC007T gen. nov., sp. nov, a marine bacterium isolated from seawater of the Mariana Trench.</title>
        <authorList>
            <person name="Zhou S."/>
        </authorList>
    </citation>
    <scope>NUCLEOTIDE SEQUENCE [LARGE SCALE GENOMIC DNA]</scope>
    <source>
        <strain evidence="25 26">OUC007</strain>
    </source>
</reference>
<evidence type="ECO:0000256" key="14">
    <source>
        <dbReference type="ARBA" id="ARBA00064003"/>
    </source>
</evidence>
<evidence type="ECO:0000256" key="11">
    <source>
        <dbReference type="ARBA" id="ARBA00022989"/>
    </source>
</evidence>
<keyword evidence="7 19" id="KW-0812">Transmembrane</keyword>
<dbReference type="InterPro" id="IPR004358">
    <property type="entry name" value="Sig_transdc_His_kin-like_C"/>
</dbReference>
<dbReference type="InterPro" id="IPR001610">
    <property type="entry name" value="PAC"/>
</dbReference>
<dbReference type="Gene3D" id="3.40.50.2300">
    <property type="match status" value="2"/>
</dbReference>
<dbReference type="EMBL" id="QEQK01000024">
    <property type="protein sequence ID" value="PWN54552.1"/>
    <property type="molecule type" value="Genomic_DNA"/>
</dbReference>
<dbReference type="PRINTS" id="PR00344">
    <property type="entry name" value="BCTRLSENSOR"/>
</dbReference>
<dbReference type="PROSITE" id="PS50109">
    <property type="entry name" value="HIS_KIN"/>
    <property type="match status" value="1"/>
</dbReference>
<dbReference type="CDD" id="cd00130">
    <property type="entry name" value="PAS"/>
    <property type="match status" value="3"/>
</dbReference>
<keyword evidence="10" id="KW-0067">ATP-binding</keyword>
<dbReference type="InterPro" id="IPR000700">
    <property type="entry name" value="PAS-assoc_C"/>
</dbReference>
<feature type="transmembrane region" description="Helical" evidence="19">
    <location>
        <begin position="7"/>
        <end position="29"/>
    </location>
</feature>
<dbReference type="Pfam" id="PF08447">
    <property type="entry name" value="PAS_3"/>
    <property type="match status" value="3"/>
</dbReference>
<evidence type="ECO:0000256" key="18">
    <source>
        <dbReference type="SAM" id="Coils"/>
    </source>
</evidence>
<comment type="caution">
    <text evidence="25">The sequence shown here is derived from an EMBL/GenBank/DDBJ whole genome shotgun (WGS) entry which is preliminary data.</text>
</comment>
<feature type="domain" description="PAS" evidence="22">
    <location>
        <begin position="62"/>
        <end position="106"/>
    </location>
</feature>
<evidence type="ECO:0000313" key="26">
    <source>
        <dbReference type="Proteomes" id="UP000251800"/>
    </source>
</evidence>
<comment type="subunit">
    <text evidence="14">At low DSF concentrations, interacts with RpfF.</text>
</comment>
<evidence type="ECO:0000256" key="10">
    <source>
        <dbReference type="ARBA" id="ARBA00022840"/>
    </source>
</evidence>
<dbReference type="Pfam" id="PF00512">
    <property type="entry name" value="HisKA"/>
    <property type="match status" value="1"/>
</dbReference>
<evidence type="ECO:0000259" key="24">
    <source>
        <dbReference type="PROSITE" id="PS50894"/>
    </source>
</evidence>
<dbReference type="InterPro" id="IPR001789">
    <property type="entry name" value="Sig_transdc_resp-reg_receiver"/>
</dbReference>
<dbReference type="Pfam" id="PF01627">
    <property type="entry name" value="Hpt"/>
    <property type="match status" value="1"/>
</dbReference>
<dbReference type="SUPFAM" id="SSF47226">
    <property type="entry name" value="Histidine-containing phosphotransfer domain, HPT domain"/>
    <property type="match status" value="1"/>
</dbReference>
<accession>A0A383XPJ8</accession>
<dbReference type="RefSeq" id="WP_109721707.1">
    <property type="nucleotide sequence ID" value="NZ_QEQK01000024.1"/>
</dbReference>
<evidence type="ECO:0000259" key="20">
    <source>
        <dbReference type="PROSITE" id="PS50109"/>
    </source>
</evidence>
<dbReference type="SUPFAM" id="SSF55874">
    <property type="entry name" value="ATPase domain of HSP90 chaperone/DNA topoisomerase II/histidine kinase"/>
    <property type="match status" value="1"/>
</dbReference>
<dbReference type="FunFam" id="1.10.287.130:FF:000002">
    <property type="entry name" value="Two-component osmosensing histidine kinase"/>
    <property type="match status" value="1"/>
</dbReference>
<dbReference type="PROSITE" id="PS50113">
    <property type="entry name" value="PAC"/>
    <property type="match status" value="2"/>
</dbReference>
<keyword evidence="11 19" id="KW-1133">Transmembrane helix</keyword>
<feature type="domain" description="HPt" evidence="24">
    <location>
        <begin position="1138"/>
        <end position="1229"/>
    </location>
</feature>
<dbReference type="OrthoDB" id="9810730at2"/>
<evidence type="ECO:0000256" key="2">
    <source>
        <dbReference type="ARBA" id="ARBA00004651"/>
    </source>
</evidence>
<dbReference type="EC" id="2.7.13.3" evidence="3"/>
<dbReference type="SMART" id="SM00086">
    <property type="entry name" value="PAC"/>
    <property type="match status" value="3"/>
</dbReference>
<dbReference type="SUPFAM" id="SSF55785">
    <property type="entry name" value="PYP-like sensor domain (PAS domain)"/>
    <property type="match status" value="4"/>
</dbReference>
<dbReference type="SUPFAM" id="SSF47384">
    <property type="entry name" value="Homodimeric domain of signal transducing histidine kinase"/>
    <property type="match status" value="1"/>
</dbReference>
<dbReference type="Proteomes" id="UP000251800">
    <property type="component" value="Unassembled WGS sequence"/>
</dbReference>
<keyword evidence="4" id="KW-1003">Cell membrane</keyword>
<dbReference type="CDD" id="cd00082">
    <property type="entry name" value="HisKA"/>
    <property type="match status" value="1"/>
</dbReference>
<dbReference type="PROSITE" id="PS50894">
    <property type="entry name" value="HPT"/>
    <property type="match status" value="1"/>
</dbReference>
<evidence type="ECO:0000256" key="5">
    <source>
        <dbReference type="ARBA" id="ARBA00022553"/>
    </source>
</evidence>
<dbReference type="InterPro" id="IPR036890">
    <property type="entry name" value="HATPase_C_sf"/>
</dbReference>
<dbReference type="Gene3D" id="1.10.287.130">
    <property type="match status" value="1"/>
</dbReference>
<dbReference type="Pfam" id="PF00072">
    <property type="entry name" value="Response_reg"/>
    <property type="match status" value="2"/>
</dbReference>
<dbReference type="Pfam" id="PF13188">
    <property type="entry name" value="PAS_8"/>
    <property type="match status" value="1"/>
</dbReference>
<feature type="modified residue" description="4-aspartylphosphate" evidence="17">
    <location>
        <position position="898"/>
    </location>
</feature>
<keyword evidence="12" id="KW-0902">Two-component regulatory system</keyword>
<dbReference type="NCBIfam" id="TIGR00229">
    <property type="entry name" value="sensory_box"/>
    <property type="match status" value="2"/>
</dbReference>
<dbReference type="InterPro" id="IPR008207">
    <property type="entry name" value="Sig_transdc_His_kin_Hpt_dom"/>
</dbReference>
<evidence type="ECO:0000256" key="12">
    <source>
        <dbReference type="ARBA" id="ARBA00023012"/>
    </source>
</evidence>
<name>A0A383XPJ8_9GAMM</name>
<keyword evidence="6" id="KW-0808">Transferase</keyword>
<protein>
    <recommendedName>
        <fullName evidence="15">Sensory/regulatory protein RpfC</fullName>
        <ecNumber evidence="3">2.7.13.3</ecNumber>
    </recommendedName>
</protein>
<organism evidence="25 26">
    <name type="scientific">Abyssibacter profundi</name>
    <dbReference type="NCBI Taxonomy" id="2182787"/>
    <lineage>
        <taxon>Bacteria</taxon>
        <taxon>Pseudomonadati</taxon>
        <taxon>Pseudomonadota</taxon>
        <taxon>Gammaproteobacteria</taxon>
        <taxon>Chromatiales</taxon>
        <taxon>Oceanococcaceae</taxon>
        <taxon>Abyssibacter</taxon>
    </lineage>
</organism>
<feature type="modified residue" description="4-aspartylphosphate" evidence="17">
    <location>
        <position position="1036"/>
    </location>
</feature>
<evidence type="ECO:0000259" key="23">
    <source>
        <dbReference type="PROSITE" id="PS50113"/>
    </source>
</evidence>
<evidence type="ECO:0000256" key="4">
    <source>
        <dbReference type="ARBA" id="ARBA00022475"/>
    </source>
</evidence>